<reference evidence="2" key="2">
    <citation type="submission" date="2020-09" db="EMBL/GenBank/DDBJ databases">
        <authorList>
            <person name="Sun Q."/>
            <person name="Zhou Y."/>
        </authorList>
    </citation>
    <scope>NUCLEOTIDE SEQUENCE</scope>
    <source>
        <strain evidence="2">CGMCC 1.15880</strain>
    </source>
</reference>
<dbReference type="Proteomes" id="UP000628017">
    <property type="component" value="Unassembled WGS sequence"/>
</dbReference>
<evidence type="ECO:0000313" key="3">
    <source>
        <dbReference type="Proteomes" id="UP000628017"/>
    </source>
</evidence>
<protein>
    <submittedName>
        <fullName evidence="2">Cyclopropane-fatty-acyl-phospholipid synthase</fullName>
    </submittedName>
</protein>
<comment type="caution">
    <text evidence="2">The sequence shown here is derived from an EMBL/GenBank/DDBJ whole genome shotgun (WGS) entry which is preliminary data.</text>
</comment>
<evidence type="ECO:0000313" key="2">
    <source>
        <dbReference type="EMBL" id="GGA05019.1"/>
    </source>
</evidence>
<feature type="domain" description="Amine oxidase" evidence="1">
    <location>
        <begin position="25"/>
        <end position="291"/>
    </location>
</feature>
<evidence type="ECO:0000259" key="1">
    <source>
        <dbReference type="Pfam" id="PF01593"/>
    </source>
</evidence>
<dbReference type="InterPro" id="IPR002937">
    <property type="entry name" value="Amino_oxidase"/>
</dbReference>
<dbReference type="AlphaFoldDB" id="A0A916VLS5"/>
<dbReference type="SUPFAM" id="SSF51905">
    <property type="entry name" value="FAD/NAD(P)-binding domain"/>
    <property type="match status" value="1"/>
</dbReference>
<dbReference type="Gene3D" id="3.30.70.1990">
    <property type="match status" value="1"/>
</dbReference>
<dbReference type="PANTHER" id="PTHR42923">
    <property type="entry name" value="PROTOPORPHYRINOGEN OXIDASE"/>
    <property type="match status" value="1"/>
</dbReference>
<keyword evidence="3" id="KW-1185">Reference proteome</keyword>
<dbReference type="GO" id="GO:0016491">
    <property type="term" value="F:oxidoreductase activity"/>
    <property type="evidence" value="ECO:0007669"/>
    <property type="project" value="InterPro"/>
</dbReference>
<organism evidence="2 3">
    <name type="scientific">Neptunicoccus cionae</name>
    <dbReference type="NCBI Taxonomy" id="2035344"/>
    <lineage>
        <taxon>Bacteria</taxon>
        <taxon>Pseudomonadati</taxon>
        <taxon>Pseudomonadota</taxon>
        <taxon>Alphaproteobacteria</taxon>
        <taxon>Rhodobacterales</taxon>
        <taxon>Paracoccaceae</taxon>
        <taxon>Neptunicoccus</taxon>
    </lineage>
</organism>
<dbReference type="InterPro" id="IPR050464">
    <property type="entry name" value="Zeta_carotene_desat/Oxidored"/>
</dbReference>
<accession>A0A916VLS5</accession>
<name>A0A916VLS5_9RHOB</name>
<proteinExistence type="predicted"/>
<dbReference type="EMBL" id="BMKA01000001">
    <property type="protein sequence ID" value="GGA05019.1"/>
    <property type="molecule type" value="Genomic_DNA"/>
</dbReference>
<reference evidence="2" key="1">
    <citation type="journal article" date="2014" name="Int. J. Syst. Evol. Microbiol.">
        <title>Complete genome sequence of Corynebacterium casei LMG S-19264T (=DSM 44701T), isolated from a smear-ripened cheese.</title>
        <authorList>
            <consortium name="US DOE Joint Genome Institute (JGI-PGF)"/>
            <person name="Walter F."/>
            <person name="Albersmeier A."/>
            <person name="Kalinowski J."/>
            <person name="Ruckert C."/>
        </authorList>
    </citation>
    <scope>NUCLEOTIDE SEQUENCE</scope>
    <source>
        <strain evidence="2">CGMCC 1.15880</strain>
    </source>
</reference>
<dbReference type="RefSeq" id="WP_188669777.1">
    <property type="nucleotide sequence ID" value="NZ_BMKA01000001.1"/>
</dbReference>
<dbReference type="Gene3D" id="1.10.405.20">
    <property type="match status" value="1"/>
</dbReference>
<dbReference type="Gene3D" id="3.50.50.60">
    <property type="entry name" value="FAD/NAD(P)-binding domain"/>
    <property type="match status" value="1"/>
</dbReference>
<dbReference type="Pfam" id="PF01593">
    <property type="entry name" value="Amino_oxidase"/>
    <property type="match status" value="1"/>
</dbReference>
<gene>
    <name evidence="2" type="ORF">GCM10011498_00490</name>
</gene>
<sequence length="428" mass="47648">MPFEFAPVAPVKIAVIGAGVSGMGAAHLLSKIHNVTLLETETRLGGHARTVTAGKNGDQPVDTGFIVFNYANYPRLTGLFNELDVPVIKSDMSFGVSADNGRIEYALNDLAALFAQKRNIVNPLFLGMLVDIMRFNSKAVDMAADPDLTLGELMARLRLGEWFQKYYLLPFSGAIWSTPLEQMLSFPAQALTRFFKNHNLLNIYGQHQWYTVKGGSVEYVRRLELAMRQQGCEIRTGANVKAVRRNASGVEVRLEGGTWEQFDRVVFACHSDQALAMLTDPTSEESATLGAIGYQLNRAVLHADPSIMPKRKSCWASWTYTTGQQKKSDPVGITYWMNTLQSIPHDDLLLSSLNPTSAIREELIYEETSFMHPVFDRGALEAQSRIKSLQGLNNTWFCGAYLRNGFHEDGYSSAVDVANHMKLIPQWA</sequence>
<dbReference type="PANTHER" id="PTHR42923:SF17">
    <property type="entry name" value="AMINE OXIDASE DOMAIN-CONTAINING PROTEIN"/>
    <property type="match status" value="1"/>
</dbReference>
<dbReference type="InterPro" id="IPR036188">
    <property type="entry name" value="FAD/NAD-bd_sf"/>
</dbReference>